<sequence>MSNPSKGICLIAGLGNIGLEYEGTRHNSGFRFADALAEKYRAFFSEEKKFFAFTAKAHIGSHDVWLMKPTTYMNRSGQAVLAMAQYFHIPPEQILVVHDELDLPPSCMRLKLGGGNAGHNGLKDITQKLGTPNFWRLRLGTGHPRTLGLAQPVADFVLHRASPEQQAGIDRCIAAALESVEDLAEGRFDKAERSLSPFGHPPKASETA</sequence>
<dbReference type="HAMAP" id="MF_00083">
    <property type="entry name" value="Pept_tRNA_hydro_bact"/>
    <property type="match status" value="1"/>
</dbReference>
<dbReference type="NCBIfam" id="TIGR00447">
    <property type="entry name" value="pth"/>
    <property type="match status" value="1"/>
</dbReference>
<reference evidence="10 11" key="1">
    <citation type="submission" date="2022-02" db="EMBL/GenBank/DDBJ databases">
        <title>Mesosutterella porci, a novel member of the family Sutterellaceae from pig feces.</title>
        <authorList>
            <person name="Wylensek D."/>
            <person name="Clavel T."/>
        </authorList>
    </citation>
    <scope>NUCLEOTIDE SEQUENCE [LARGE SCALE GENOMIC DNA]</scope>
    <source>
        <strain evidence="11">oilRF-744-wt-GAM-9</strain>
    </source>
</reference>
<organism evidence="10 11">
    <name type="scientific">Mesosutterella porci</name>
    <dbReference type="NCBI Taxonomy" id="2915351"/>
    <lineage>
        <taxon>Bacteria</taxon>
        <taxon>Pseudomonadati</taxon>
        <taxon>Pseudomonadota</taxon>
        <taxon>Betaproteobacteria</taxon>
        <taxon>Burkholderiales</taxon>
        <taxon>Sutterellaceae</taxon>
        <taxon>Mesosutterella</taxon>
    </lineage>
</organism>
<dbReference type="Gene3D" id="3.40.50.1470">
    <property type="entry name" value="Peptidyl-tRNA hydrolase"/>
    <property type="match status" value="1"/>
</dbReference>
<keyword evidence="11" id="KW-1185">Reference proteome</keyword>
<keyword evidence="7" id="KW-0963">Cytoplasm</keyword>
<keyword evidence="2 7" id="KW-0820">tRNA-binding</keyword>
<dbReference type="PROSITE" id="PS01195">
    <property type="entry name" value="PEPT_TRNA_HYDROL_1"/>
    <property type="match status" value="1"/>
</dbReference>
<dbReference type="InterPro" id="IPR036416">
    <property type="entry name" value="Pept_tRNA_hydro_sf"/>
</dbReference>
<evidence type="ECO:0000256" key="6">
    <source>
        <dbReference type="ARBA" id="ARBA00050038"/>
    </source>
</evidence>
<comment type="subunit">
    <text evidence="7">Monomer.</text>
</comment>
<dbReference type="EMBL" id="JAKNCT010000002">
    <property type="protein sequence ID" value="MCG5030227.1"/>
    <property type="molecule type" value="Genomic_DNA"/>
</dbReference>
<feature type="binding site" evidence="7">
    <location>
        <position position="21"/>
    </location>
    <ligand>
        <name>tRNA</name>
        <dbReference type="ChEBI" id="CHEBI:17843"/>
    </ligand>
</feature>
<dbReference type="InterPro" id="IPR018171">
    <property type="entry name" value="Pept_tRNA_hydro_CS"/>
</dbReference>
<evidence type="ECO:0000256" key="7">
    <source>
        <dbReference type="HAMAP-Rule" id="MF_00083"/>
    </source>
</evidence>
<feature type="binding site" evidence="7">
    <location>
        <position position="72"/>
    </location>
    <ligand>
        <name>tRNA</name>
        <dbReference type="ChEBI" id="CHEBI:17843"/>
    </ligand>
</feature>
<dbReference type="Pfam" id="PF01195">
    <property type="entry name" value="Pept_tRNA_hydro"/>
    <property type="match status" value="1"/>
</dbReference>
<evidence type="ECO:0000313" key="10">
    <source>
        <dbReference type="EMBL" id="MCG5030227.1"/>
    </source>
</evidence>
<gene>
    <name evidence="7 10" type="primary">pth</name>
    <name evidence="10" type="ORF">MAF45_01985</name>
</gene>
<comment type="subcellular location">
    <subcellularLocation>
        <location evidence="7">Cytoplasm</location>
    </subcellularLocation>
</comment>
<proteinExistence type="inferred from homology"/>
<evidence type="ECO:0000256" key="8">
    <source>
        <dbReference type="RuleBase" id="RU000673"/>
    </source>
</evidence>
<evidence type="ECO:0000256" key="4">
    <source>
        <dbReference type="ARBA" id="ARBA00022884"/>
    </source>
</evidence>
<evidence type="ECO:0000256" key="1">
    <source>
        <dbReference type="ARBA" id="ARBA00013260"/>
    </source>
</evidence>
<dbReference type="PANTHER" id="PTHR17224">
    <property type="entry name" value="PEPTIDYL-TRNA HYDROLASE"/>
    <property type="match status" value="1"/>
</dbReference>
<dbReference type="CDD" id="cd00462">
    <property type="entry name" value="PTH"/>
    <property type="match status" value="1"/>
</dbReference>
<evidence type="ECO:0000313" key="11">
    <source>
        <dbReference type="Proteomes" id="UP001297600"/>
    </source>
</evidence>
<dbReference type="GO" id="GO:0004045">
    <property type="term" value="F:peptidyl-tRNA hydrolase activity"/>
    <property type="evidence" value="ECO:0007669"/>
    <property type="project" value="UniProtKB-EC"/>
</dbReference>
<comment type="function">
    <text evidence="7">Catalyzes the release of premature peptidyl moieties from peptidyl-tRNA molecules trapped in stalled 50S ribosomal subunits, and thus maintains levels of free tRNAs and 50S ribosomes.</text>
</comment>
<dbReference type="Proteomes" id="UP001297600">
    <property type="component" value="Unassembled WGS sequence"/>
</dbReference>
<dbReference type="EC" id="3.1.1.29" evidence="1 7"/>
<dbReference type="PROSITE" id="PS01196">
    <property type="entry name" value="PEPT_TRNA_HYDROL_2"/>
    <property type="match status" value="1"/>
</dbReference>
<protein>
    <recommendedName>
        <fullName evidence="6 7">Peptidyl-tRNA hydrolase</fullName>
        <shortName evidence="7">Pth</shortName>
        <ecNumber evidence="1 7">3.1.1.29</ecNumber>
    </recommendedName>
</protein>
<comment type="caution">
    <text evidence="10">The sequence shown here is derived from an EMBL/GenBank/DDBJ whole genome shotgun (WGS) entry which is preliminary data.</text>
</comment>
<comment type="catalytic activity">
    <reaction evidence="7 8">
        <text>an N-acyl-L-alpha-aminoacyl-tRNA + H2O = an N-acyl-L-amino acid + a tRNA + H(+)</text>
        <dbReference type="Rhea" id="RHEA:54448"/>
        <dbReference type="Rhea" id="RHEA-COMP:10123"/>
        <dbReference type="Rhea" id="RHEA-COMP:13883"/>
        <dbReference type="ChEBI" id="CHEBI:15377"/>
        <dbReference type="ChEBI" id="CHEBI:15378"/>
        <dbReference type="ChEBI" id="CHEBI:59874"/>
        <dbReference type="ChEBI" id="CHEBI:78442"/>
        <dbReference type="ChEBI" id="CHEBI:138191"/>
        <dbReference type="EC" id="3.1.1.29"/>
    </reaction>
</comment>
<feature type="binding site" evidence="7">
    <location>
        <position position="120"/>
    </location>
    <ligand>
        <name>tRNA</name>
        <dbReference type="ChEBI" id="CHEBI:17843"/>
    </ligand>
</feature>
<evidence type="ECO:0000256" key="9">
    <source>
        <dbReference type="RuleBase" id="RU004320"/>
    </source>
</evidence>
<comment type="similarity">
    <text evidence="5 7 9">Belongs to the PTH family.</text>
</comment>
<feature type="site" description="Discriminates between blocked and unblocked aminoacyl-tRNA" evidence="7">
    <location>
        <position position="16"/>
    </location>
</feature>
<keyword evidence="4 7" id="KW-0694">RNA-binding</keyword>
<keyword evidence="3 7" id="KW-0378">Hydrolase</keyword>
<feature type="site" description="Stabilizes the basic form of H active site to accept a proton" evidence="7">
    <location>
        <position position="99"/>
    </location>
</feature>
<name>A0ABS9MNW6_9BURK</name>
<dbReference type="PANTHER" id="PTHR17224:SF1">
    <property type="entry name" value="PEPTIDYL-TRNA HYDROLASE"/>
    <property type="match status" value="1"/>
</dbReference>
<dbReference type="SUPFAM" id="SSF53178">
    <property type="entry name" value="Peptidyl-tRNA hydrolase-like"/>
    <property type="match status" value="1"/>
</dbReference>
<evidence type="ECO:0000256" key="5">
    <source>
        <dbReference type="ARBA" id="ARBA00038063"/>
    </source>
</evidence>
<dbReference type="InterPro" id="IPR001328">
    <property type="entry name" value="Pept_tRNA_hydro"/>
</dbReference>
<feature type="active site" description="Proton acceptor" evidence="7">
    <location>
        <position position="26"/>
    </location>
</feature>
<evidence type="ECO:0000256" key="3">
    <source>
        <dbReference type="ARBA" id="ARBA00022801"/>
    </source>
</evidence>
<feature type="binding site" evidence="7">
    <location>
        <position position="74"/>
    </location>
    <ligand>
        <name>tRNA</name>
        <dbReference type="ChEBI" id="CHEBI:17843"/>
    </ligand>
</feature>
<comment type="function">
    <text evidence="7">Hydrolyzes ribosome-free peptidyl-tRNAs (with 1 or more amino acids incorporated), which drop off the ribosome during protein synthesis, or as a result of ribosome stalling.</text>
</comment>
<accession>A0ABS9MNW6</accession>
<dbReference type="RefSeq" id="WP_237977882.1">
    <property type="nucleotide sequence ID" value="NZ_JAKNCT010000002.1"/>
</dbReference>
<evidence type="ECO:0000256" key="2">
    <source>
        <dbReference type="ARBA" id="ARBA00022555"/>
    </source>
</evidence>